<evidence type="ECO:0000313" key="2">
    <source>
        <dbReference type="EMBL" id="QHT96827.1"/>
    </source>
</evidence>
<name>A0A6C0IYQ4_9ZZZZ</name>
<dbReference type="InterPro" id="IPR014001">
    <property type="entry name" value="Helicase_ATP-bd"/>
</dbReference>
<dbReference type="SUPFAM" id="SSF52540">
    <property type="entry name" value="P-loop containing nucleoside triphosphate hydrolases"/>
    <property type="match status" value="1"/>
</dbReference>
<dbReference type="InterPro" id="IPR027417">
    <property type="entry name" value="P-loop_NTPase"/>
</dbReference>
<protein>
    <recommendedName>
        <fullName evidence="1">Helicase ATP-binding domain-containing protein</fullName>
    </recommendedName>
</protein>
<dbReference type="EMBL" id="MN740267">
    <property type="protein sequence ID" value="QHT96827.1"/>
    <property type="molecule type" value="Genomic_DNA"/>
</dbReference>
<evidence type="ECO:0000259" key="1">
    <source>
        <dbReference type="PROSITE" id="PS51192"/>
    </source>
</evidence>
<organism evidence="2">
    <name type="scientific">viral metagenome</name>
    <dbReference type="NCBI Taxonomy" id="1070528"/>
    <lineage>
        <taxon>unclassified sequences</taxon>
        <taxon>metagenomes</taxon>
        <taxon>organismal metagenomes</taxon>
    </lineage>
</organism>
<feature type="domain" description="Helicase ATP-binding" evidence="1">
    <location>
        <begin position="46"/>
        <end position="245"/>
    </location>
</feature>
<accession>A0A6C0IYQ4</accession>
<proteinExistence type="predicted"/>
<dbReference type="PROSITE" id="PS51192">
    <property type="entry name" value="HELICASE_ATP_BIND_1"/>
    <property type="match status" value="1"/>
</dbReference>
<dbReference type="Gene3D" id="3.40.50.300">
    <property type="entry name" value="P-loop containing nucleotide triphosphate hydrolases"/>
    <property type="match status" value="2"/>
</dbReference>
<sequence>MYKPLPSDITDIIKRKEFIGLKGAVSSISGDELELQSHQLELPILLNPHSPRKRHLAKYGTGYGKTIGAIAVALTYIKLGLPVYVISFSRPRFESDLLKYPELGYVTHEEVAKRKQLYRLAHFNKGRYIGEFKRYDSSLRRKITGFKFMGYRVFAQRVFGVVGDLTDNDFTNVNFQLIEQMRHSLVICDEIHNMYNAHQPNSWGKAIQFVLNVLGKDVTALFLSATPLSNSSEILDLISLLMIKGEDIGELKKLIWDKPARIQIPIINKIIGFDHSEYMTGDGIIEDKYILDTMKGRLSFITTIDDPTYPTKSFHGTSIDGVKYLKFVKTKMSEIQKKLYTDFSKGKKVLREQYAVDMMFPLPDDINESMTINDFLRTPGAKEWGTEHDILITQKKDHRVMTGPFLLKENVKQYSSKYYQLLEDILTTDGKVMVYHELVGTTGVMLLQELLRVNGIINESEPPKNNTICFHCRKIRDDHNLHLKKDDPGCHFKPMRSMIYHGEMSVRAKTNALNDFNSPINAYGEHFRILIASQAMRESNQAMGVQWLLITHRPVTIPALLQVFGRVIRTNSHIHLPKDKRHVNIKIYITDGTVESNGYRDKMKDYYIIQHYDELMNSIAVDAHIFEMAKKIKKDSIYALKFDSDGKPLTEKDFDDPDDSTFRAFEYYRMEHKTAKRLIMFAFQTRSVWKFCDLCEYIRTLDGIPNPRTFTDGCIAFVIKQLGLDIVDNYIMSDGSDIESFIRTKIDKEIIIDIDSDMVDFMVFTEKIKKLKSNSLVDVIGIIEEYTKKEHYQILRHAVENQVKLIWWFYEHVTKLITTDTEMTFISAKLSDTTGKAFVGFLFENAIHYYINDKWNTLSYTRTEPDNGIVIASYDNDMKMKIRRIDAKSDTVDVERDRRFDMRGAICETRTKESLKEILSELRVSTKKTTVSVICGLIKHELLRREESHQGGFLWVNIL</sequence>
<dbReference type="AlphaFoldDB" id="A0A6C0IYQ4"/>
<reference evidence="2" key="1">
    <citation type="journal article" date="2020" name="Nature">
        <title>Giant virus diversity and host interactions through global metagenomics.</title>
        <authorList>
            <person name="Schulz F."/>
            <person name="Roux S."/>
            <person name="Paez-Espino D."/>
            <person name="Jungbluth S."/>
            <person name="Walsh D.A."/>
            <person name="Denef V.J."/>
            <person name="McMahon K.D."/>
            <person name="Konstantinidis K.T."/>
            <person name="Eloe-Fadrosh E.A."/>
            <person name="Kyrpides N.C."/>
            <person name="Woyke T."/>
        </authorList>
    </citation>
    <scope>NUCLEOTIDE SEQUENCE</scope>
    <source>
        <strain evidence="2">GVMAG-M-3300024336-7</strain>
    </source>
</reference>